<gene>
    <name evidence="2" type="ORF">AB1Y20_022403</name>
</gene>
<proteinExistence type="predicted"/>
<protein>
    <submittedName>
        <fullName evidence="2">Uncharacterized protein</fullName>
    </submittedName>
</protein>
<reference evidence="2 3" key="1">
    <citation type="journal article" date="2024" name="Science">
        <title>Giant polyketide synthase enzymes in the biosynthesis of giant marine polyether toxins.</title>
        <authorList>
            <person name="Fallon T.R."/>
            <person name="Shende V.V."/>
            <person name="Wierzbicki I.H."/>
            <person name="Pendleton A.L."/>
            <person name="Watervoot N.F."/>
            <person name="Auber R.P."/>
            <person name="Gonzalez D.J."/>
            <person name="Wisecaver J.H."/>
            <person name="Moore B.S."/>
        </authorList>
    </citation>
    <scope>NUCLEOTIDE SEQUENCE [LARGE SCALE GENOMIC DNA]</scope>
    <source>
        <strain evidence="2 3">12B1</strain>
    </source>
</reference>
<feature type="compositionally biased region" description="Low complexity" evidence="1">
    <location>
        <begin position="96"/>
        <end position="117"/>
    </location>
</feature>
<sequence length="315" mass="33426">MELPWERPKFRTGGGFTLGQPPPRERCTHDVLPPTSPRLHPEPRFLSELLHRAAQRSPRAAPSARPSDAAEPHRAVLPPAPPLGAELGPAPPPHPFLRSPRPSRTAPSRRSDPSAAEARAHTPFHAAAEPLPREPAFPQSPRASASSPRPRRASGRGMAQLERACASPRGGVDFPAPADGGDGTAGGGEALLPSGRVGSAARRRAPMSARQGGKITPVRLATGLQRQPVAVPFPSCHHAHFLAQLAVSTQRALPVAPAARDESALGRVSTCSIRPYIHDAELTARFAIKARCKALDSAPKVQLQREAAIFREGSC</sequence>
<evidence type="ECO:0000256" key="1">
    <source>
        <dbReference type="SAM" id="MobiDB-lite"/>
    </source>
</evidence>
<dbReference type="EMBL" id="JBGBPQ010000008">
    <property type="protein sequence ID" value="KAL1520842.1"/>
    <property type="molecule type" value="Genomic_DNA"/>
</dbReference>
<name>A0AB34JHU2_PRYPA</name>
<dbReference type="Proteomes" id="UP001515480">
    <property type="component" value="Unassembled WGS sequence"/>
</dbReference>
<evidence type="ECO:0000313" key="2">
    <source>
        <dbReference type="EMBL" id="KAL1520842.1"/>
    </source>
</evidence>
<feature type="compositionally biased region" description="Basic and acidic residues" evidence="1">
    <location>
        <begin position="39"/>
        <end position="51"/>
    </location>
</feature>
<organism evidence="2 3">
    <name type="scientific">Prymnesium parvum</name>
    <name type="common">Toxic golden alga</name>
    <dbReference type="NCBI Taxonomy" id="97485"/>
    <lineage>
        <taxon>Eukaryota</taxon>
        <taxon>Haptista</taxon>
        <taxon>Haptophyta</taxon>
        <taxon>Prymnesiophyceae</taxon>
        <taxon>Prymnesiales</taxon>
        <taxon>Prymnesiaceae</taxon>
        <taxon>Prymnesium</taxon>
    </lineage>
</organism>
<accession>A0AB34JHU2</accession>
<dbReference type="AlphaFoldDB" id="A0AB34JHU2"/>
<feature type="compositionally biased region" description="Low complexity" evidence="1">
    <location>
        <begin position="136"/>
        <end position="148"/>
    </location>
</feature>
<evidence type="ECO:0000313" key="3">
    <source>
        <dbReference type="Proteomes" id="UP001515480"/>
    </source>
</evidence>
<feature type="compositionally biased region" description="Gly residues" evidence="1">
    <location>
        <begin position="180"/>
        <end position="189"/>
    </location>
</feature>
<comment type="caution">
    <text evidence="2">The sequence shown here is derived from an EMBL/GenBank/DDBJ whole genome shotgun (WGS) entry which is preliminary data.</text>
</comment>
<feature type="compositionally biased region" description="Low complexity" evidence="1">
    <location>
        <begin position="170"/>
        <end position="179"/>
    </location>
</feature>
<keyword evidence="3" id="KW-1185">Reference proteome</keyword>
<feature type="region of interest" description="Disordered" evidence="1">
    <location>
        <begin position="1"/>
        <end position="211"/>
    </location>
</feature>
<feature type="compositionally biased region" description="Low complexity" evidence="1">
    <location>
        <begin position="55"/>
        <end position="67"/>
    </location>
</feature>